<feature type="domain" description="ARB-07466-like C-terminal" evidence="3">
    <location>
        <begin position="234"/>
        <end position="341"/>
    </location>
</feature>
<dbReference type="Pfam" id="PF26571">
    <property type="entry name" value="VldE"/>
    <property type="match status" value="1"/>
</dbReference>
<dbReference type="InterPro" id="IPR058593">
    <property type="entry name" value="ARB_07466-like_C"/>
</dbReference>
<keyword evidence="2" id="KW-0732">Signal</keyword>
<evidence type="ECO:0000256" key="2">
    <source>
        <dbReference type="SAM" id="SignalP"/>
    </source>
</evidence>
<dbReference type="AlphaFoldDB" id="A0A931CDG6"/>
<feature type="region of interest" description="Disordered" evidence="1">
    <location>
        <begin position="186"/>
        <end position="232"/>
    </location>
</feature>
<organism evidence="4 5">
    <name type="scientific">Actinoplanes aureus</name>
    <dbReference type="NCBI Taxonomy" id="2792083"/>
    <lineage>
        <taxon>Bacteria</taxon>
        <taxon>Bacillati</taxon>
        <taxon>Actinomycetota</taxon>
        <taxon>Actinomycetes</taxon>
        <taxon>Micromonosporales</taxon>
        <taxon>Micromonosporaceae</taxon>
        <taxon>Actinoplanes</taxon>
    </lineage>
</organism>
<comment type="caution">
    <text evidence="4">The sequence shown here is derived from an EMBL/GenBank/DDBJ whole genome shotgun (WGS) entry which is preliminary data.</text>
</comment>
<dbReference type="Gene3D" id="6.10.250.3150">
    <property type="match status" value="1"/>
</dbReference>
<protein>
    <recommendedName>
        <fullName evidence="3">ARB-07466-like C-terminal domain-containing protein</fullName>
    </recommendedName>
</protein>
<accession>A0A931CDG6</accession>
<evidence type="ECO:0000256" key="1">
    <source>
        <dbReference type="SAM" id="MobiDB-lite"/>
    </source>
</evidence>
<evidence type="ECO:0000313" key="5">
    <source>
        <dbReference type="Proteomes" id="UP000598146"/>
    </source>
</evidence>
<feature type="compositionally biased region" description="Gly residues" evidence="1">
    <location>
        <begin position="202"/>
        <end position="213"/>
    </location>
</feature>
<name>A0A931CDG6_9ACTN</name>
<keyword evidence="5" id="KW-1185">Reference proteome</keyword>
<dbReference type="Proteomes" id="UP000598146">
    <property type="component" value="Unassembled WGS sequence"/>
</dbReference>
<reference evidence="4" key="1">
    <citation type="submission" date="2020-11" db="EMBL/GenBank/DDBJ databases">
        <title>Isolation and identification of active actinomycetes.</title>
        <authorList>
            <person name="Sun X."/>
        </authorList>
    </citation>
    <scope>NUCLEOTIDE SEQUENCE</scope>
    <source>
        <strain evidence="4">NEAU-A11</strain>
    </source>
</reference>
<feature type="signal peptide" evidence="2">
    <location>
        <begin position="1"/>
        <end position="33"/>
    </location>
</feature>
<proteinExistence type="predicted"/>
<feature type="chain" id="PRO_5036804893" description="ARB-07466-like C-terminal domain-containing protein" evidence="2">
    <location>
        <begin position="34"/>
        <end position="350"/>
    </location>
</feature>
<dbReference type="EMBL" id="JADQTO010000014">
    <property type="protein sequence ID" value="MBG0565163.1"/>
    <property type="molecule type" value="Genomic_DNA"/>
</dbReference>
<evidence type="ECO:0000313" key="4">
    <source>
        <dbReference type="EMBL" id="MBG0565163.1"/>
    </source>
</evidence>
<gene>
    <name evidence="4" type="ORF">I4J89_27290</name>
</gene>
<sequence>MPVQDSTARRLAALMALLVAVCGLAVAATPATAAPHPLAAPGDTGDDGEGGSKSLIEQLEAASSGFVDAKAKLKKSKQRQADLAAELKRLDASLGPQQKALDEIAQQAYTSGRLGPMSALITANSTDTFLDRAETLATVAAQQNAAIADLKNTREAQQRAKIAIDAAVRDEQKQVNVMAKRKAQAETALKAANQGEDASEPGDGGGSSSGGGSASADPAPSGGGGCTEGDPTTSGCLTPRMLHALKQARQDGFTRFTRCFREQNSGEHPKGRACDFSAEKNTFGGDATGGDKTYGNNLANYFINNADELQVLYVIWFRRIWLPSSGWKSYSGAGGDPSSDHTNHVHLSVN</sequence>
<evidence type="ECO:0000259" key="3">
    <source>
        <dbReference type="Pfam" id="PF26571"/>
    </source>
</evidence>